<proteinExistence type="predicted"/>
<keyword evidence="8" id="KW-1185">Reference proteome</keyword>
<evidence type="ECO:0000256" key="5">
    <source>
        <dbReference type="ARBA" id="ARBA00023136"/>
    </source>
</evidence>
<keyword evidence="5 6" id="KW-0472">Membrane</keyword>
<comment type="subcellular location">
    <subcellularLocation>
        <location evidence="1">Cell membrane</location>
        <topology evidence="1">Multi-pass membrane protein</topology>
    </subcellularLocation>
</comment>
<dbReference type="PANTHER" id="PTHR30250:SF11">
    <property type="entry name" value="O-ANTIGEN TRANSPORTER-RELATED"/>
    <property type="match status" value="1"/>
</dbReference>
<evidence type="ECO:0000256" key="6">
    <source>
        <dbReference type="SAM" id="Phobius"/>
    </source>
</evidence>
<dbReference type="AlphaFoldDB" id="A0A3E0IX72"/>
<feature type="transmembrane region" description="Helical" evidence="6">
    <location>
        <begin position="361"/>
        <end position="382"/>
    </location>
</feature>
<evidence type="ECO:0000256" key="4">
    <source>
        <dbReference type="ARBA" id="ARBA00022989"/>
    </source>
</evidence>
<dbReference type="Proteomes" id="UP000256305">
    <property type="component" value="Unassembled WGS sequence"/>
</dbReference>
<keyword evidence="3 6" id="KW-0812">Transmembrane</keyword>
<feature type="transmembrane region" description="Helical" evidence="6">
    <location>
        <begin position="12"/>
        <end position="33"/>
    </location>
</feature>
<feature type="transmembrane region" description="Helical" evidence="6">
    <location>
        <begin position="255"/>
        <end position="278"/>
    </location>
</feature>
<reference evidence="7 8" key="1">
    <citation type="submission" date="2018-08" db="EMBL/GenBank/DDBJ databases">
        <title>Genome sequence of Halobacillus trueperi KCTC 3686.</title>
        <authorList>
            <person name="Cho K.H."/>
            <person name="Kwak M.-J."/>
            <person name="Kim B.-Y."/>
            <person name="Chun J."/>
        </authorList>
    </citation>
    <scope>NUCLEOTIDE SEQUENCE [LARGE SCALE GENOMIC DNA]</scope>
    <source>
        <strain evidence="7 8">KCTC 3686</strain>
    </source>
</reference>
<dbReference type="Pfam" id="PF01943">
    <property type="entry name" value="Polysacc_synt"/>
    <property type="match status" value="1"/>
</dbReference>
<dbReference type="PANTHER" id="PTHR30250">
    <property type="entry name" value="PST FAMILY PREDICTED COLANIC ACID TRANSPORTER"/>
    <property type="match status" value="1"/>
</dbReference>
<feature type="transmembrane region" description="Helical" evidence="6">
    <location>
        <begin position="412"/>
        <end position="431"/>
    </location>
</feature>
<evidence type="ECO:0000313" key="8">
    <source>
        <dbReference type="Proteomes" id="UP000256305"/>
    </source>
</evidence>
<comment type="caution">
    <text evidence="7">The sequence shown here is derived from an EMBL/GenBank/DDBJ whole genome shotgun (WGS) entry which is preliminary data.</text>
</comment>
<feature type="transmembrane region" description="Helical" evidence="6">
    <location>
        <begin position="290"/>
        <end position="310"/>
    </location>
</feature>
<keyword evidence="2" id="KW-1003">Cell membrane</keyword>
<feature type="non-terminal residue" evidence="7">
    <location>
        <position position="432"/>
    </location>
</feature>
<sequence>MNALVKKFLSFSYGKWIGLIISFLLTPIITRILDPTQLGIASMFTLALELLLVISLLGTDQAYVRFYYEEIEQNRHVLLKKSLKISFFTYSIVTILIIMFRETVSVFMLGEYSPEIIFLLVVCLSFNILYKFGSLSIRMQQKGTFYSILEIFNKLINFSMVILLFYIIGAKYEIMIYSTCITFATLSLLSIFLDRKSWIKMRVTNIINMHSKKEMMKYGFPIMLTTLIGMLFQVVDRIALKELGDFSQLGLYVAAFKIIALLNIIQTSFSVFWVPVALESYEKKTDNKSFLKKAYSVVSFIMFILALIIIASKDLIGLLLGSSFSGAAMLMPFLVFIPIMRTISEVTVMGITFKKRVKLNLIIDAATLLLNVIGNILLIPIIGAKGAAVSTGISYILFFTLRTIISERLYKVVYNLKLTYLIIIILLLYAFY</sequence>
<dbReference type="RefSeq" id="WP_115825221.1">
    <property type="nucleotide sequence ID" value="NZ_QUAE01000044.1"/>
</dbReference>
<feature type="transmembrane region" description="Helical" evidence="6">
    <location>
        <begin position="83"/>
        <end position="100"/>
    </location>
</feature>
<protein>
    <submittedName>
        <fullName evidence="7">Polysaccharide biosynthesis protein</fullName>
    </submittedName>
</protein>
<feature type="transmembrane region" description="Helical" evidence="6">
    <location>
        <begin position="215"/>
        <end position="235"/>
    </location>
</feature>
<evidence type="ECO:0000256" key="2">
    <source>
        <dbReference type="ARBA" id="ARBA00022475"/>
    </source>
</evidence>
<dbReference type="InterPro" id="IPR050833">
    <property type="entry name" value="Poly_Biosynth_Transport"/>
</dbReference>
<keyword evidence="4 6" id="KW-1133">Transmembrane helix</keyword>
<dbReference type="InterPro" id="IPR002797">
    <property type="entry name" value="Polysacc_synth"/>
</dbReference>
<dbReference type="GO" id="GO:0005886">
    <property type="term" value="C:plasma membrane"/>
    <property type="evidence" value="ECO:0007669"/>
    <property type="project" value="UniProtKB-SubCell"/>
</dbReference>
<accession>A0A3E0IX72</accession>
<evidence type="ECO:0000313" key="7">
    <source>
        <dbReference type="EMBL" id="REJ05213.1"/>
    </source>
</evidence>
<feature type="transmembrane region" description="Helical" evidence="6">
    <location>
        <begin position="388"/>
        <end position="405"/>
    </location>
</feature>
<feature type="transmembrane region" description="Helical" evidence="6">
    <location>
        <begin position="151"/>
        <end position="168"/>
    </location>
</feature>
<evidence type="ECO:0000256" key="1">
    <source>
        <dbReference type="ARBA" id="ARBA00004651"/>
    </source>
</evidence>
<dbReference type="EMBL" id="QUAE01000044">
    <property type="protein sequence ID" value="REJ05213.1"/>
    <property type="molecule type" value="Genomic_DNA"/>
</dbReference>
<evidence type="ECO:0000256" key="3">
    <source>
        <dbReference type="ARBA" id="ARBA00022692"/>
    </source>
</evidence>
<feature type="transmembrane region" description="Helical" evidence="6">
    <location>
        <begin position="39"/>
        <end position="58"/>
    </location>
</feature>
<name>A0A3E0IX72_9BACI</name>
<gene>
    <name evidence="7" type="ORF">DYE48_20830</name>
</gene>
<organism evidence="7 8">
    <name type="scientific">Halobacillus trueperi</name>
    <dbReference type="NCBI Taxonomy" id="156205"/>
    <lineage>
        <taxon>Bacteria</taxon>
        <taxon>Bacillati</taxon>
        <taxon>Bacillota</taxon>
        <taxon>Bacilli</taxon>
        <taxon>Bacillales</taxon>
        <taxon>Bacillaceae</taxon>
        <taxon>Halobacillus</taxon>
    </lineage>
</organism>
<feature type="transmembrane region" description="Helical" evidence="6">
    <location>
        <begin position="174"/>
        <end position="194"/>
    </location>
</feature>
<feature type="transmembrane region" description="Helical" evidence="6">
    <location>
        <begin position="112"/>
        <end position="130"/>
    </location>
</feature>
<feature type="transmembrane region" description="Helical" evidence="6">
    <location>
        <begin position="316"/>
        <end position="340"/>
    </location>
</feature>